<evidence type="ECO:0000313" key="4">
    <source>
        <dbReference type="EMBL" id="GAA6131491.1"/>
    </source>
</evidence>
<dbReference type="Gene3D" id="3.40.1350.10">
    <property type="match status" value="1"/>
</dbReference>
<feature type="domain" description="DNA topoisomerase type IA zn finger" evidence="2">
    <location>
        <begin position="252"/>
        <end position="285"/>
    </location>
</feature>
<feature type="transmembrane region" description="Helical" evidence="1">
    <location>
        <begin position="21"/>
        <end position="45"/>
    </location>
</feature>
<dbReference type="REBASE" id="163022">
    <property type="entry name" value="Psa14963Mrr2P"/>
</dbReference>
<dbReference type="SUPFAM" id="SSF57783">
    <property type="entry name" value="Zinc beta-ribbon"/>
    <property type="match status" value="1"/>
</dbReference>
<dbReference type="RefSeq" id="WP_092283078.1">
    <property type="nucleotide sequence ID" value="NZ_BAABWD010000002.1"/>
</dbReference>
<proteinExistence type="predicted"/>
<dbReference type="GO" id="GO:0005694">
    <property type="term" value="C:chromosome"/>
    <property type="evidence" value="ECO:0007669"/>
    <property type="project" value="InterPro"/>
</dbReference>
<gene>
    <name evidence="4" type="ORF">NBRC116187_18510</name>
    <name evidence="5" type="ORF">SAMN05216271_0181</name>
</gene>
<dbReference type="GO" id="GO:0003916">
    <property type="term" value="F:DNA topoisomerase activity"/>
    <property type="evidence" value="ECO:0007669"/>
    <property type="project" value="InterPro"/>
</dbReference>
<reference evidence="5" key="2">
    <citation type="submission" date="2016-10" db="EMBL/GenBank/DDBJ databases">
        <authorList>
            <person name="de Groot N.N."/>
        </authorList>
    </citation>
    <scope>NUCLEOTIDE SEQUENCE [LARGE SCALE GENOMIC DNA]</scope>
    <source>
        <strain evidence="5">JCM 14963</strain>
    </source>
</reference>
<dbReference type="InterPro" id="IPR011856">
    <property type="entry name" value="tRNA_endonuc-like_dom_sf"/>
</dbReference>
<dbReference type="OrthoDB" id="5782056at2"/>
<keyword evidence="1" id="KW-1133">Transmembrane helix</keyword>
<sequence>MARKRTSTLDDLVTILSRLPWWASLLIGLLSWLILHPVATTPYVPPAGLKPGDMSGVLLGHLWRTFALFGQYLIPAVCVFGAMGSIAGRHKRKQLLNNVKTATQPGKAIDGLNWQQFELLIGEAFRRQGYSVSETGGSGPDGGIDLILRKNNEKYLVQCKHWRSLKVGVPVVREFFGAMAVEGAAGGFVVTSGQYTAEAIGFAEGRNIQLIDGVKLKRLLAQRNPITPVPEPDTTAHVPSQAVFQPPASEPRCPACNSSMIKRTARKGSNAGNVFWGCSTYPKCRGIVDA</sequence>
<dbReference type="EMBL" id="BAABWD010000002">
    <property type="protein sequence ID" value="GAA6131491.1"/>
    <property type="molecule type" value="Genomic_DNA"/>
</dbReference>
<dbReference type="PANTHER" id="PTHR30015">
    <property type="entry name" value="MRR RESTRICTION SYSTEM PROTEIN"/>
    <property type="match status" value="1"/>
</dbReference>
<feature type="transmembrane region" description="Helical" evidence="1">
    <location>
        <begin position="65"/>
        <end position="87"/>
    </location>
</feature>
<dbReference type="InterPro" id="IPR007560">
    <property type="entry name" value="Restrct_endonuc_IV_Mrr"/>
</dbReference>
<dbReference type="Proteomes" id="UP000243413">
    <property type="component" value="Chromosome I"/>
</dbReference>
<dbReference type="GO" id="GO:0015666">
    <property type="term" value="F:restriction endodeoxyribonuclease activity"/>
    <property type="evidence" value="ECO:0007669"/>
    <property type="project" value="TreeGrafter"/>
</dbReference>
<name>A0A1H1LDG0_9GAMM</name>
<dbReference type="EMBL" id="LT629763">
    <property type="protein sequence ID" value="SDR72536.1"/>
    <property type="molecule type" value="Genomic_DNA"/>
</dbReference>
<dbReference type="AlphaFoldDB" id="A0A1H1LDG0"/>
<evidence type="ECO:0000259" key="3">
    <source>
        <dbReference type="Pfam" id="PF04471"/>
    </source>
</evidence>
<dbReference type="Gene3D" id="3.30.65.10">
    <property type="entry name" value="Bacterial Topoisomerase I, domain 1"/>
    <property type="match status" value="1"/>
</dbReference>
<accession>A0A1H1LDG0</accession>
<evidence type="ECO:0000259" key="2">
    <source>
        <dbReference type="Pfam" id="PF01396"/>
    </source>
</evidence>
<dbReference type="GO" id="GO:0009307">
    <property type="term" value="P:DNA restriction-modification system"/>
    <property type="evidence" value="ECO:0007669"/>
    <property type="project" value="InterPro"/>
</dbReference>
<evidence type="ECO:0000313" key="7">
    <source>
        <dbReference type="Proteomes" id="UP001486808"/>
    </source>
</evidence>
<dbReference type="SUPFAM" id="SSF52980">
    <property type="entry name" value="Restriction endonuclease-like"/>
    <property type="match status" value="1"/>
</dbReference>
<keyword evidence="4" id="KW-0378">Hydrolase</keyword>
<dbReference type="PANTHER" id="PTHR30015:SF7">
    <property type="entry name" value="TYPE IV METHYL-DIRECTED RESTRICTION ENZYME ECOKMRR"/>
    <property type="match status" value="1"/>
</dbReference>
<dbReference type="InterPro" id="IPR011335">
    <property type="entry name" value="Restrct_endonuc-II-like"/>
</dbReference>
<dbReference type="GO" id="GO:0006265">
    <property type="term" value="P:DNA topological change"/>
    <property type="evidence" value="ECO:0007669"/>
    <property type="project" value="InterPro"/>
</dbReference>
<reference evidence="4 7" key="3">
    <citation type="submission" date="2024-04" db="EMBL/GenBank/DDBJ databases">
        <title>Draft genome sequence of Halopseudomonas sabulinigri NBRC 116187.</title>
        <authorList>
            <person name="Miyakawa T."/>
            <person name="Kusuya Y."/>
            <person name="Miura T."/>
        </authorList>
    </citation>
    <scope>NUCLEOTIDE SEQUENCE [LARGE SCALE GENOMIC DNA]</scope>
    <source>
        <strain evidence="4 7">4NH20-0042</strain>
    </source>
</reference>
<reference evidence="6" key="1">
    <citation type="submission" date="2016-10" db="EMBL/GenBank/DDBJ databases">
        <authorList>
            <person name="Varghese N."/>
            <person name="Submissions S."/>
        </authorList>
    </citation>
    <scope>NUCLEOTIDE SEQUENCE [LARGE SCALE GENOMIC DNA]</scope>
    <source>
        <strain evidence="6">JCM 14963</strain>
    </source>
</reference>
<dbReference type="Pfam" id="PF01396">
    <property type="entry name" value="Zn_ribbon_Top1"/>
    <property type="match status" value="1"/>
</dbReference>
<dbReference type="InterPro" id="IPR052906">
    <property type="entry name" value="Type_IV_Methyl-Rstrct_Enzyme"/>
</dbReference>
<dbReference type="InterPro" id="IPR013498">
    <property type="entry name" value="Topo_IA_Znf"/>
</dbReference>
<keyword evidence="4" id="KW-0540">Nuclease</keyword>
<keyword evidence="1" id="KW-0472">Membrane</keyword>
<dbReference type="Pfam" id="PF04471">
    <property type="entry name" value="Mrr_cat"/>
    <property type="match status" value="1"/>
</dbReference>
<feature type="domain" description="Restriction endonuclease type IV Mrr" evidence="3">
    <location>
        <begin position="110"/>
        <end position="220"/>
    </location>
</feature>
<dbReference type="GO" id="GO:0003677">
    <property type="term" value="F:DNA binding"/>
    <property type="evidence" value="ECO:0007669"/>
    <property type="project" value="InterPro"/>
</dbReference>
<evidence type="ECO:0000313" key="5">
    <source>
        <dbReference type="EMBL" id="SDR72536.1"/>
    </source>
</evidence>
<dbReference type="Proteomes" id="UP001486808">
    <property type="component" value="Unassembled WGS sequence"/>
</dbReference>
<keyword evidence="1" id="KW-0812">Transmembrane</keyword>
<keyword evidence="7" id="KW-1185">Reference proteome</keyword>
<dbReference type="STRING" id="472181.SAMN05216271_0181"/>
<keyword evidence="4" id="KW-0255">Endonuclease</keyword>
<organism evidence="5 6">
    <name type="scientific">Halopseudomonas sabulinigri</name>
    <dbReference type="NCBI Taxonomy" id="472181"/>
    <lineage>
        <taxon>Bacteria</taxon>
        <taxon>Pseudomonadati</taxon>
        <taxon>Pseudomonadota</taxon>
        <taxon>Gammaproteobacteria</taxon>
        <taxon>Pseudomonadales</taxon>
        <taxon>Pseudomonadaceae</taxon>
        <taxon>Halopseudomonas</taxon>
    </lineage>
</organism>
<protein>
    <submittedName>
        <fullName evidence="4">Restriction endonuclease</fullName>
    </submittedName>
    <submittedName>
        <fullName evidence="5">Restriction system protein</fullName>
    </submittedName>
</protein>
<evidence type="ECO:0000313" key="6">
    <source>
        <dbReference type="Proteomes" id="UP000243413"/>
    </source>
</evidence>
<evidence type="ECO:0000256" key="1">
    <source>
        <dbReference type="SAM" id="Phobius"/>
    </source>
</evidence>